<protein>
    <submittedName>
        <fullName evidence="1">Uncharacterized protein</fullName>
    </submittedName>
</protein>
<evidence type="ECO:0000313" key="1">
    <source>
        <dbReference type="EMBL" id="VEF04864.1"/>
    </source>
</evidence>
<dbReference type="RefSeq" id="WP_024396470.1">
    <property type="nucleotide sequence ID" value="NZ_JAHSPZ010000001.1"/>
</dbReference>
<accession>A0A7Z8ZTV6</accession>
<sequence>MKSNHKKLRAKQRQSRNMVIVSLMNDTGWSREKVVESLKELEEYNLIKFPEQGGMMLKVGEVR</sequence>
<proteinExistence type="predicted"/>
<organism evidence="1 2">
    <name type="scientific">Streptococcus equi subsp. zooepidemicus</name>
    <dbReference type="NCBI Taxonomy" id="40041"/>
    <lineage>
        <taxon>Bacteria</taxon>
        <taxon>Bacillati</taxon>
        <taxon>Bacillota</taxon>
        <taxon>Bacilli</taxon>
        <taxon>Lactobacillales</taxon>
        <taxon>Streptococcaceae</taxon>
        <taxon>Streptococcus</taxon>
    </lineage>
</organism>
<reference evidence="1 2" key="1">
    <citation type="submission" date="2018-12" db="EMBL/GenBank/DDBJ databases">
        <authorList>
            <consortium name="Pathogen Informatics"/>
        </authorList>
    </citation>
    <scope>NUCLEOTIDE SEQUENCE [LARGE SCALE GENOMIC DNA]</scope>
    <source>
        <strain evidence="1 2">NCTC6180</strain>
    </source>
</reference>
<dbReference type="Proteomes" id="UP000269903">
    <property type="component" value="Chromosome"/>
</dbReference>
<dbReference type="EMBL" id="LR134317">
    <property type="protein sequence ID" value="VEF04864.1"/>
    <property type="molecule type" value="Genomic_DNA"/>
</dbReference>
<gene>
    <name evidence="1" type="ORF">NCTC6180_00047</name>
</gene>
<dbReference type="AlphaFoldDB" id="A0A7Z8ZTV6"/>
<evidence type="ECO:0000313" key="2">
    <source>
        <dbReference type="Proteomes" id="UP000269903"/>
    </source>
</evidence>
<name>A0A7Z8ZTV6_STRSZ</name>